<comment type="catalytic activity">
    <reaction evidence="1">
        <text>[L-4-(L-arginin-2-N-yl)aspartate](n) + H2O = [L-4-(L-arginin-2-N-yl)aspartate](n-1) + L-4-(L-arginin-2-N-yl)aspartate</text>
        <dbReference type="Rhea" id="RHEA:12845"/>
        <dbReference type="Rhea" id="RHEA-COMP:13728"/>
        <dbReference type="Rhea" id="RHEA-COMP:13734"/>
        <dbReference type="ChEBI" id="CHEBI:15377"/>
        <dbReference type="ChEBI" id="CHEBI:137986"/>
        <dbReference type="ChEBI" id="CHEBI:137991"/>
        <dbReference type="EC" id="3.4.15.6"/>
    </reaction>
</comment>
<dbReference type="EMBL" id="ATNM01000139">
    <property type="protein sequence ID" value="EPR66895.1"/>
    <property type="molecule type" value="Genomic_DNA"/>
</dbReference>
<dbReference type="Pfam" id="PF03575">
    <property type="entry name" value="Peptidase_S51"/>
    <property type="match status" value="1"/>
</dbReference>
<dbReference type="GO" id="GO:0008241">
    <property type="term" value="F:peptidyl-dipeptidase activity"/>
    <property type="evidence" value="ECO:0007669"/>
    <property type="project" value="UniProtKB-EC"/>
</dbReference>
<reference evidence="10 11" key="1">
    <citation type="journal article" date="2013" name="Genome Announc.">
        <title>Draft Genome Sequence of Cyclobacterium qasimii Strain M12-11BT, Isolated from Arctic Marine Sediment.</title>
        <authorList>
            <person name="Shivaji S."/>
            <person name="Ara S."/>
            <person name="Singh A."/>
            <person name="Kumar Pinnaka A."/>
        </authorList>
    </citation>
    <scope>NUCLEOTIDE SEQUENCE [LARGE SCALE GENOMIC DNA]</scope>
    <source>
        <strain evidence="10 11">M12-11B</strain>
    </source>
</reference>
<dbReference type="GO" id="GO:0008236">
    <property type="term" value="F:serine-type peptidase activity"/>
    <property type="evidence" value="ECO:0007669"/>
    <property type="project" value="UniProtKB-KW"/>
</dbReference>
<evidence type="ECO:0000313" key="11">
    <source>
        <dbReference type="Proteomes" id="UP000014974"/>
    </source>
</evidence>
<dbReference type="NCBIfam" id="TIGR02069">
    <property type="entry name" value="cyanophycinase"/>
    <property type="match status" value="1"/>
</dbReference>
<dbReference type="eggNOG" id="COG4242">
    <property type="taxonomic scope" value="Bacteria"/>
</dbReference>
<evidence type="ECO:0000256" key="9">
    <source>
        <dbReference type="SAM" id="SignalP"/>
    </source>
</evidence>
<dbReference type="CDD" id="cd03145">
    <property type="entry name" value="GAT1_cyanophycinase"/>
    <property type="match status" value="1"/>
</dbReference>
<dbReference type="STRING" id="641524.ADICYQ_4156"/>
<feature type="chain" id="PRO_5004545272" description="Cyanophycinase" evidence="9">
    <location>
        <begin position="24"/>
        <end position="388"/>
    </location>
</feature>
<organism evidence="10 11">
    <name type="scientific">Cyclobacterium qasimii M12-11B</name>
    <dbReference type="NCBI Taxonomy" id="641524"/>
    <lineage>
        <taxon>Bacteria</taxon>
        <taxon>Pseudomonadati</taxon>
        <taxon>Bacteroidota</taxon>
        <taxon>Cytophagia</taxon>
        <taxon>Cytophagales</taxon>
        <taxon>Cyclobacteriaceae</taxon>
        <taxon>Cyclobacterium</taxon>
    </lineage>
</organism>
<dbReference type="Proteomes" id="UP000014974">
    <property type="component" value="Unassembled WGS sequence"/>
</dbReference>
<keyword evidence="7 10" id="KW-0378">Hydrolase</keyword>
<feature type="signal peptide" evidence="9">
    <location>
        <begin position="1"/>
        <end position="23"/>
    </location>
</feature>
<dbReference type="OrthoDB" id="9799980at2"/>
<dbReference type="GO" id="GO:0006508">
    <property type="term" value="P:proteolysis"/>
    <property type="evidence" value="ECO:0007669"/>
    <property type="project" value="UniProtKB-KW"/>
</dbReference>
<dbReference type="InterPro" id="IPR005320">
    <property type="entry name" value="Peptidase_S51"/>
</dbReference>
<dbReference type="Gene3D" id="3.40.50.880">
    <property type="match status" value="1"/>
</dbReference>
<dbReference type="GO" id="GO:0004180">
    <property type="term" value="F:carboxypeptidase activity"/>
    <property type="evidence" value="ECO:0007669"/>
    <property type="project" value="UniProtKB-KW"/>
</dbReference>
<evidence type="ECO:0000256" key="3">
    <source>
        <dbReference type="ARBA" id="ARBA00006534"/>
    </source>
</evidence>
<protein>
    <recommendedName>
        <fullName evidence="5">Cyanophycinase</fullName>
        <ecNumber evidence="4">3.4.15.6</ecNumber>
    </recommendedName>
</protein>
<sequence>MKINKSKPLFLAFILLVFFQSQAQQLNPKAGSLLIMGGDCTNDYFLTQFSGLAGGLESKIVIIPTAMEDNLLDSEFDLNRIKKPFVDHGFKNISIVHTRSREIANGDSLNAILLEADGVWMTGGRQWRLAKTYKDTQVVTSLKTIYNAGKIIAGTSAGASIMGSLLVRGDSVDHTLMIGDYPDGFGLVEHIAIDQHHLARNRQFDMFEIKRRFPELLGIGIEENTGVIVNQDHFKVVGAGYVSIYDGTRWSAERDTIYKLSPDVEQFYLLTANLEYDLQKRKVIFPEDRLEGSINAPLPLTLEGTYQQAEGLEIGNDIQIKVTIEGGKCYFEQSWNGTSYEVKYDHALTFFRPNTNAVFYFEKDKFGSIDRFNYYQHGSTTWRKLDES</sequence>
<name>S7V9G3_9BACT</name>
<dbReference type="InterPro" id="IPR011811">
    <property type="entry name" value="Peptidase_S51_cyanophycinase"/>
</dbReference>
<dbReference type="SUPFAM" id="SSF52317">
    <property type="entry name" value="Class I glutamine amidotransferase-like"/>
    <property type="match status" value="1"/>
</dbReference>
<keyword evidence="9" id="KW-0732">Signal</keyword>
<keyword evidence="6" id="KW-0645">Protease</keyword>
<proteinExistence type="inferred from homology"/>
<dbReference type="AlphaFoldDB" id="S7V9G3"/>
<evidence type="ECO:0000256" key="7">
    <source>
        <dbReference type="ARBA" id="ARBA00022801"/>
    </source>
</evidence>
<comment type="caution">
    <text evidence="10">The sequence shown here is derived from an EMBL/GenBank/DDBJ whole genome shotgun (WGS) entry which is preliminary data.</text>
</comment>
<evidence type="ECO:0000256" key="4">
    <source>
        <dbReference type="ARBA" id="ARBA00013115"/>
    </source>
</evidence>
<evidence type="ECO:0000256" key="1">
    <source>
        <dbReference type="ARBA" id="ARBA00001092"/>
    </source>
</evidence>
<evidence type="ECO:0000313" key="10">
    <source>
        <dbReference type="EMBL" id="EPR66895.1"/>
    </source>
</evidence>
<comment type="similarity">
    <text evidence="3">Belongs to the peptidase S51 family.</text>
</comment>
<evidence type="ECO:0000256" key="8">
    <source>
        <dbReference type="ARBA" id="ARBA00022825"/>
    </source>
</evidence>
<evidence type="ECO:0000256" key="2">
    <source>
        <dbReference type="ARBA" id="ARBA00002039"/>
    </source>
</evidence>
<dbReference type="RefSeq" id="WP_020891160.1">
    <property type="nucleotide sequence ID" value="NZ_ATNM01000139.1"/>
</dbReference>
<evidence type="ECO:0000256" key="5">
    <source>
        <dbReference type="ARBA" id="ARBA00015719"/>
    </source>
</evidence>
<gene>
    <name evidence="10" type="ORF">ADICYQ_4156</name>
</gene>
<dbReference type="PANTHER" id="PTHR36175:SF1">
    <property type="entry name" value="CYANOPHYCINASE"/>
    <property type="match status" value="1"/>
</dbReference>
<dbReference type="EC" id="3.4.15.6" evidence="4"/>
<dbReference type="PANTHER" id="PTHR36175">
    <property type="entry name" value="CYANOPHYCINASE"/>
    <property type="match status" value="1"/>
</dbReference>
<evidence type="ECO:0000256" key="6">
    <source>
        <dbReference type="ARBA" id="ARBA00022670"/>
    </source>
</evidence>
<accession>S7V9G3</accession>
<comment type="function">
    <text evidence="2">Exopeptidase that catalyzes the hydrolytic cleavage of multi-L-arginyl-poly-L-aspartic acid (cyanophycin; a water-insoluble reserve polymer) into aspartate-arginine dipeptides.</text>
</comment>
<dbReference type="InterPro" id="IPR029062">
    <property type="entry name" value="Class_I_gatase-like"/>
</dbReference>
<keyword evidence="8" id="KW-0720">Serine protease</keyword>
<keyword evidence="10" id="KW-0121">Carboxypeptidase</keyword>